<dbReference type="Pfam" id="PF07687">
    <property type="entry name" value="M20_dimer"/>
    <property type="match status" value="1"/>
</dbReference>
<organism evidence="3 4">
    <name type="scientific">Virgibacillus sediminis</name>
    <dbReference type="NCBI Taxonomy" id="202260"/>
    <lineage>
        <taxon>Bacteria</taxon>
        <taxon>Bacillati</taxon>
        <taxon>Bacillota</taxon>
        <taxon>Bacilli</taxon>
        <taxon>Bacillales</taxon>
        <taxon>Bacillaceae</taxon>
        <taxon>Virgibacillus</taxon>
    </lineage>
</organism>
<dbReference type="SUPFAM" id="SSF53187">
    <property type="entry name" value="Zn-dependent exopeptidases"/>
    <property type="match status" value="1"/>
</dbReference>
<dbReference type="PANTHER" id="PTHR11014:SF169">
    <property type="entry name" value="CLAN MH, FAMILY M20, PEPTIDASE T-LIKE METALLOPEPTIDASE"/>
    <property type="match status" value="1"/>
</dbReference>
<dbReference type="InterPro" id="IPR002933">
    <property type="entry name" value="Peptidase_M20"/>
</dbReference>
<protein>
    <submittedName>
        <fullName evidence="3">M20 family metallopeptidase</fullName>
    </submittedName>
</protein>
<dbReference type="Proteomes" id="UP001595387">
    <property type="component" value="Unassembled WGS sequence"/>
</dbReference>
<sequence>MNRQNLDLAIQLRHELHQHPELSNQEIWTKQHLIAFLQKHTKLKIVDKGRWFYAVYQAGDNKKNIAFRADMDALPMEEAIDLPYASQFANVAHKCGHDGHSSTLAAFALEIDQNGSDQNIFFLFQHAEETGDGAAECVSLLEENNIEEIFGYHNMSGLPYKSVNIIDGTAHYASKGMIIEMEGSPAHASQPEDGVNPAFAAAKIIDSIPEFTSPDNNKGTVLCTVVQVNIGEKAFGMSASKGELCLTIRAQYEEELDQLQKNLENLAQEQAGEYELQVNISYNDTFPETANHKASADKVRKVAEEKDYQLIEMKEAYRASEDFGHYTKKTKGAYFFIGNGEDYPPIHTSEYDFRDELIEVGVEMFKGLLEQ</sequence>
<evidence type="ECO:0000259" key="2">
    <source>
        <dbReference type="Pfam" id="PF07687"/>
    </source>
</evidence>
<reference evidence="4" key="1">
    <citation type="journal article" date="2019" name="Int. J. Syst. Evol. Microbiol.">
        <title>The Global Catalogue of Microorganisms (GCM) 10K type strain sequencing project: providing services to taxonomists for standard genome sequencing and annotation.</title>
        <authorList>
            <consortium name="The Broad Institute Genomics Platform"/>
            <consortium name="The Broad Institute Genome Sequencing Center for Infectious Disease"/>
            <person name="Wu L."/>
            <person name="Ma J."/>
        </authorList>
    </citation>
    <scope>NUCLEOTIDE SEQUENCE [LARGE SCALE GENOMIC DNA]</scope>
    <source>
        <strain evidence="4">KCTC 13193</strain>
    </source>
</reference>
<dbReference type="NCBIfam" id="TIGR01891">
    <property type="entry name" value="amidohydrolases"/>
    <property type="match status" value="1"/>
</dbReference>
<dbReference type="Gene3D" id="3.30.70.360">
    <property type="match status" value="1"/>
</dbReference>
<dbReference type="RefSeq" id="WP_390307792.1">
    <property type="nucleotide sequence ID" value="NZ_JBHRRZ010000039.1"/>
</dbReference>
<evidence type="ECO:0000256" key="1">
    <source>
        <dbReference type="SAM" id="Coils"/>
    </source>
</evidence>
<feature type="domain" description="Peptidase M20 dimerisation" evidence="2">
    <location>
        <begin position="170"/>
        <end position="274"/>
    </location>
</feature>
<gene>
    <name evidence="3" type="ORF">ACFODW_15985</name>
</gene>
<keyword evidence="4" id="KW-1185">Reference proteome</keyword>
<feature type="coiled-coil region" evidence="1">
    <location>
        <begin position="249"/>
        <end position="276"/>
    </location>
</feature>
<accession>A0ABV7AAD3</accession>
<evidence type="ECO:0000313" key="4">
    <source>
        <dbReference type="Proteomes" id="UP001595387"/>
    </source>
</evidence>
<evidence type="ECO:0000313" key="3">
    <source>
        <dbReference type="EMBL" id="MFC2949823.1"/>
    </source>
</evidence>
<dbReference type="Gene3D" id="3.40.630.10">
    <property type="entry name" value="Zn peptidases"/>
    <property type="match status" value="1"/>
</dbReference>
<dbReference type="InterPro" id="IPR036264">
    <property type="entry name" value="Bact_exopeptidase_dim_dom"/>
</dbReference>
<proteinExistence type="predicted"/>
<dbReference type="InterPro" id="IPR017439">
    <property type="entry name" value="Amidohydrolase"/>
</dbReference>
<dbReference type="Pfam" id="PF01546">
    <property type="entry name" value="Peptidase_M20"/>
    <property type="match status" value="1"/>
</dbReference>
<name>A0ABV7AAD3_9BACI</name>
<dbReference type="PANTHER" id="PTHR11014">
    <property type="entry name" value="PEPTIDASE M20 FAMILY MEMBER"/>
    <property type="match status" value="1"/>
</dbReference>
<dbReference type="SUPFAM" id="SSF55031">
    <property type="entry name" value="Bacterial exopeptidase dimerisation domain"/>
    <property type="match status" value="1"/>
</dbReference>
<dbReference type="PIRSF" id="PIRSF005962">
    <property type="entry name" value="Pept_M20D_amidohydro"/>
    <property type="match status" value="1"/>
</dbReference>
<dbReference type="InterPro" id="IPR011650">
    <property type="entry name" value="Peptidase_M20_dimer"/>
</dbReference>
<dbReference type="EMBL" id="JBHRRZ010000039">
    <property type="protein sequence ID" value="MFC2949823.1"/>
    <property type="molecule type" value="Genomic_DNA"/>
</dbReference>
<keyword evidence="1" id="KW-0175">Coiled coil</keyword>
<comment type="caution">
    <text evidence="3">The sequence shown here is derived from an EMBL/GenBank/DDBJ whole genome shotgun (WGS) entry which is preliminary data.</text>
</comment>